<comment type="subcellular location">
    <subcellularLocation>
        <location evidence="1 6">Nucleus</location>
    </subcellularLocation>
</comment>
<keyword evidence="4" id="KW-0804">Transcription</keyword>
<evidence type="ECO:0000256" key="4">
    <source>
        <dbReference type="ARBA" id="ARBA00023163"/>
    </source>
</evidence>
<dbReference type="GO" id="GO:0005634">
    <property type="term" value="C:nucleus"/>
    <property type="evidence" value="ECO:0007669"/>
    <property type="project" value="UniProtKB-SubCell"/>
</dbReference>
<accession>A0A1Y1KKJ5</accession>
<feature type="region of interest" description="Disordered" evidence="7">
    <location>
        <begin position="348"/>
        <end position="375"/>
    </location>
</feature>
<evidence type="ECO:0000256" key="2">
    <source>
        <dbReference type="ARBA" id="ARBA00023015"/>
    </source>
</evidence>
<feature type="compositionally biased region" description="Polar residues" evidence="7">
    <location>
        <begin position="572"/>
        <end position="582"/>
    </location>
</feature>
<dbReference type="PANTHER" id="PTHR11037">
    <property type="entry name" value="TRANSCRIPTION FACTOR CP2"/>
    <property type="match status" value="1"/>
</dbReference>
<dbReference type="AlphaFoldDB" id="A0A1Y1KKJ5"/>
<organism evidence="9">
    <name type="scientific">Photinus pyralis</name>
    <name type="common">Common eastern firefly</name>
    <name type="synonym">Lampyris pyralis</name>
    <dbReference type="NCBI Taxonomy" id="7054"/>
    <lineage>
        <taxon>Eukaryota</taxon>
        <taxon>Metazoa</taxon>
        <taxon>Ecdysozoa</taxon>
        <taxon>Arthropoda</taxon>
        <taxon>Hexapoda</taxon>
        <taxon>Insecta</taxon>
        <taxon>Pterygota</taxon>
        <taxon>Neoptera</taxon>
        <taxon>Endopterygota</taxon>
        <taxon>Coleoptera</taxon>
        <taxon>Polyphaga</taxon>
        <taxon>Elateriformia</taxon>
        <taxon>Elateroidea</taxon>
        <taxon>Lampyridae</taxon>
        <taxon>Lampyrinae</taxon>
        <taxon>Photinus</taxon>
    </lineage>
</organism>
<dbReference type="Pfam" id="PF04516">
    <property type="entry name" value="CP2"/>
    <property type="match status" value="1"/>
</dbReference>
<keyword evidence="2" id="KW-0805">Transcription regulation</keyword>
<evidence type="ECO:0000313" key="9">
    <source>
        <dbReference type="EMBL" id="JAV61844.1"/>
    </source>
</evidence>
<dbReference type="InterPro" id="IPR057520">
    <property type="entry name" value="GRHL1/CP2_C"/>
</dbReference>
<sequence>MTRRNLEELSANSSSPMDSDGTIMSPPPPQASPADRSPLRDAPSSPAMLATMTPVNALELKKEMEEKRAMGHSPLYAQVKTEVMYEKDDELYAHAVHDKNDAPIDLIYDDGNKTVIYTTTPHQKGLEMYSSDNSGEITINNINAHHIQGQQIADVLIDSNSGAMVTTGDVAGSPPGTVSVVLQGNGQGLLQYPQSQVPGTTVLVVSELVDDMGLPLVGIRTSSQAGGILTSQLKAANGLVSGAGLELTNPPLSTANQLSTQDIQGLFINQHVGYAQPTASGSQSLHIVKREPEDLSHHRKLDASSPGLDGSIIVSKQPRHKVVLVSSVSGQPGDLVVDVNTIKDESCLNSPQHASRSVNGTPTSSHSSLLADGSNTGPIEFVSSDGLKPAMYSTQIFATMNNTHSGSGTPSPIPYSDHVTQYTQNAISGGYTSSTVRASSSGAFTVTDPYYREYFTTVASGAGTPEPIYTSQLRQNQLNYGEEAVGGGTTASFVERYVRQSSAYHNKGVIAAATAAGLTVDLPSPDSGIGADAITPRDQNTMQQSFDYTELCQTNPSLLDPLSMSQRGVVTTAQSGAQTGSRSRPWHDFGRQNDADKIQIPKIFLPYGFKYFLETPISTSQRREDDRITYINKGQFYGITLEYLPDPDKQLKSQTVKSIVMLMFREEKSPDDEIKAWQFWHGRQHSVKQRILDADTKNSVGLVGCIEEIAHNAIAVYWNPLDSPAKINVAVQCLSTDFSSQKGVKGLPLHLQIDTYEDHREPTVNHRAYCQIKVFCDKGAERKTRDEERRAAKRKMTATGRKKLDELYHPVCDRSEFYSMSDLTKPPVLFTPAEDIDKLTSMELQGFYPHDTDSSLSGPADHVKSGSPFLLHTAGKPPTTPTLKFHNHFPPDSEKKDSLLDTSLTTDGALFTPPLKRAKVIGSVSGSGGPPPLNERVMLYVRQESEDIYTPLHVVPPTTVGLLNAHYGQD</sequence>
<keyword evidence="3 6" id="KW-0238">DNA-binding</keyword>
<dbReference type="PROSITE" id="PS51968">
    <property type="entry name" value="GRH_CP2_DB"/>
    <property type="match status" value="1"/>
</dbReference>
<feature type="region of interest" description="Disordered" evidence="7">
    <location>
        <begin position="1"/>
        <end position="50"/>
    </location>
</feature>
<evidence type="ECO:0000256" key="3">
    <source>
        <dbReference type="ARBA" id="ARBA00023125"/>
    </source>
</evidence>
<evidence type="ECO:0000256" key="7">
    <source>
        <dbReference type="SAM" id="MobiDB-lite"/>
    </source>
</evidence>
<dbReference type="PANTHER" id="PTHR11037:SF20">
    <property type="entry name" value="PROTEIN GRAINYHEAD"/>
    <property type="match status" value="1"/>
</dbReference>
<dbReference type="InterPro" id="IPR040167">
    <property type="entry name" value="TF_CP2-like"/>
</dbReference>
<evidence type="ECO:0000256" key="1">
    <source>
        <dbReference type="ARBA" id="ARBA00004123"/>
    </source>
</evidence>
<proteinExistence type="predicted"/>
<dbReference type="EMBL" id="GEZM01081150">
    <property type="protein sequence ID" value="JAV61844.1"/>
    <property type="molecule type" value="Transcribed_RNA"/>
</dbReference>
<feature type="region of interest" description="Disordered" evidence="7">
    <location>
        <begin position="572"/>
        <end position="591"/>
    </location>
</feature>
<dbReference type="InterPro" id="IPR007604">
    <property type="entry name" value="CP2"/>
</dbReference>
<evidence type="ECO:0000256" key="5">
    <source>
        <dbReference type="ARBA" id="ARBA00023242"/>
    </source>
</evidence>
<dbReference type="GO" id="GO:0000978">
    <property type="term" value="F:RNA polymerase II cis-regulatory region sequence-specific DNA binding"/>
    <property type="evidence" value="ECO:0007669"/>
    <property type="project" value="TreeGrafter"/>
</dbReference>
<feature type="region of interest" description="Disordered" evidence="7">
    <location>
        <begin position="852"/>
        <end position="897"/>
    </location>
</feature>
<protein>
    <recommendedName>
        <fullName evidence="8">Grh/CP2 DB domain-containing protein</fullName>
    </recommendedName>
</protein>
<feature type="domain" description="Grh/CP2 DB" evidence="8">
    <location>
        <begin position="605"/>
        <end position="831"/>
    </location>
</feature>
<reference evidence="9" key="1">
    <citation type="journal article" date="2016" name="Sci. Rep.">
        <title>Molecular characterization of firefly nuptial gifts: a multi-omics approach sheds light on postcopulatory sexual selection.</title>
        <authorList>
            <person name="Al-Wathiqui N."/>
            <person name="Fallon T.R."/>
            <person name="South A."/>
            <person name="Weng J.K."/>
            <person name="Lewis S.M."/>
        </authorList>
    </citation>
    <scope>NUCLEOTIDE SEQUENCE</scope>
</reference>
<dbReference type="GO" id="GO:0001228">
    <property type="term" value="F:DNA-binding transcription activator activity, RNA polymerase II-specific"/>
    <property type="evidence" value="ECO:0007669"/>
    <property type="project" value="TreeGrafter"/>
</dbReference>
<evidence type="ECO:0000259" key="8">
    <source>
        <dbReference type="PROSITE" id="PS51968"/>
    </source>
</evidence>
<name>A0A1Y1KKJ5_PHOPY</name>
<dbReference type="Pfam" id="PF25416">
    <property type="entry name" value="GRHL1_C"/>
    <property type="match status" value="1"/>
</dbReference>
<keyword evidence="5 6" id="KW-0539">Nucleus</keyword>
<evidence type="ECO:0000256" key="6">
    <source>
        <dbReference type="PROSITE-ProRule" id="PRU01313"/>
    </source>
</evidence>